<proteinExistence type="inferred from homology"/>
<evidence type="ECO:0000259" key="11">
    <source>
        <dbReference type="Pfam" id="PF02875"/>
    </source>
</evidence>
<dbReference type="Pfam" id="PF08245">
    <property type="entry name" value="Mur_ligase_M"/>
    <property type="match status" value="1"/>
</dbReference>
<evidence type="ECO:0000256" key="2">
    <source>
        <dbReference type="ARBA" id="ARBA00013025"/>
    </source>
</evidence>
<comment type="similarity">
    <text evidence="1 10">Belongs to the folylpolyglutamate synthase family.</text>
</comment>
<dbReference type="PANTHER" id="PTHR11136:SF0">
    <property type="entry name" value="DIHYDROFOLATE SYNTHETASE-RELATED"/>
    <property type="match status" value="1"/>
</dbReference>
<dbReference type="PANTHER" id="PTHR11136">
    <property type="entry name" value="FOLYLPOLYGLUTAMATE SYNTHASE-RELATED"/>
    <property type="match status" value="1"/>
</dbReference>
<dbReference type="Pfam" id="PF02875">
    <property type="entry name" value="Mur_ligase_C"/>
    <property type="match status" value="1"/>
</dbReference>
<evidence type="ECO:0000256" key="7">
    <source>
        <dbReference type="ARBA" id="ARBA00022842"/>
    </source>
</evidence>
<dbReference type="EC" id="6.3.2.17" evidence="2"/>
<gene>
    <name evidence="13" type="ORF">NRE15_11820</name>
</gene>
<dbReference type="InterPro" id="IPR004101">
    <property type="entry name" value="Mur_ligase_C"/>
</dbReference>
<evidence type="ECO:0000256" key="10">
    <source>
        <dbReference type="PIRNR" id="PIRNR001563"/>
    </source>
</evidence>
<keyword evidence="7" id="KW-0460">Magnesium</keyword>
<dbReference type="SUPFAM" id="SSF53623">
    <property type="entry name" value="MurD-like peptide ligases, catalytic domain"/>
    <property type="match status" value="1"/>
</dbReference>
<evidence type="ECO:0000256" key="9">
    <source>
        <dbReference type="ARBA" id="ARBA00047493"/>
    </source>
</evidence>
<accession>A0ABY5P4A9</accession>
<reference evidence="13 14" key="1">
    <citation type="submission" date="2022-08" db="EMBL/GenBank/DDBJ databases">
        <title>Aerococcaceae sp. nov isolated from spoiled eye mask.</title>
        <authorList>
            <person name="Zhou G."/>
            <person name="Xie X.-B."/>
            <person name="Shi Q.-S."/>
            <person name="Wang Y.-S."/>
            <person name="Wen X."/>
            <person name="Peng H."/>
            <person name="Yang X.-J."/>
            <person name="Tao H.-B."/>
            <person name="Huang X.-M."/>
        </authorList>
    </citation>
    <scope>NUCLEOTIDE SEQUENCE [LARGE SCALE GENOMIC DNA]</scope>
    <source>
        <strain evidence="14">DM20194951</strain>
    </source>
</reference>
<dbReference type="PROSITE" id="PS01011">
    <property type="entry name" value="FOLYLPOLYGLU_SYNT_1"/>
    <property type="match status" value="1"/>
</dbReference>
<evidence type="ECO:0000256" key="6">
    <source>
        <dbReference type="ARBA" id="ARBA00022840"/>
    </source>
</evidence>
<dbReference type="PIRSF" id="PIRSF001563">
    <property type="entry name" value="Folylpolyglu_synth"/>
    <property type="match status" value="1"/>
</dbReference>
<evidence type="ECO:0000256" key="4">
    <source>
        <dbReference type="ARBA" id="ARBA00022723"/>
    </source>
</evidence>
<dbReference type="EMBL" id="CP102453">
    <property type="protein sequence ID" value="UUX33577.1"/>
    <property type="molecule type" value="Genomic_DNA"/>
</dbReference>
<dbReference type="InterPro" id="IPR036565">
    <property type="entry name" value="Mur-like_cat_sf"/>
</dbReference>
<dbReference type="NCBIfam" id="TIGR01499">
    <property type="entry name" value="folC"/>
    <property type="match status" value="1"/>
</dbReference>
<dbReference type="InterPro" id="IPR013221">
    <property type="entry name" value="Mur_ligase_cen"/>
</dbReference>
<feature type="domain" description="Mur ligase central" evidence="12">
    <location>
        <begin position="44"/>
        <end position="263"/>
    </location>
</feature>
<evidence type="ECO:0000256" key="3">
    <source>
        <dbReference type="ARBA" id="ARBA00022598"/>
    </source>
</evidence>
<dbReference type="InterPro" id="IPR018109">
    <property type="entry name" value="Folylpolyglutamate_synth_CS"/>
</dbReference>
<dbReference type="Gene3D" id="3.40.1190.10">
    <property type="entry name" value="Mur-like, catalytic domain"/>
    <property type="match status" value="1"/>
</dbReference>
<keyword evidence="5 10" id="KW-0547">Nucleotide-binding</keyword>
<feature type="domain" description="Mur ligase C-terminal" evidence="11">
    <location>
        <begin position="291"/>
        <end position="411"/>
    </location>
</feature>
<evidence type="ECO:0000313" key="14">
    <source>
        <dbReference type="Proteomes" id="UP001315967"/>
    </source>
</evidence>
<dbReference type="PROSITE" id="PS01012">
    <property type="entry name" value="FOLYLPOLYGLU_SYNT_2"/>
    <property type="match status" value="1"/>
</dbReference>
<keyword evidence="4" id="KW-0479">Metal-binding</keyword>
<evidence type="ECO:0000256" key="5">
    <source>
        <dbReference type="ARBA" id="ARBA00022741"/>
    </source>
</evidence>
<evidence type="ECO:0000313" key="13">
    <source>
        <dbReference type="EMBL" id="UUX33577.1"/>
    </source>
</evidence>
<evidence type="ECO:0000256" key="8">
    <source>
        <dbReference type="ARBA" id="ARBA00030592"/>
    </source>
</evidence>
<keyword evidence="14" id="KW-1185">Reference proteome</keyword>
<keyword evidence="3 10" id="KW-0436">Ligase</keyword>
<dbReference type="InterPro" id="IPR001645">
    <property type="entry name" value="Folylpolyglutamate_synth"/>
</dbReference>
<keyword evidence="6 10" id="KW-0067">ATP-binding</keyword>
<dbReference type="SUPFAM" id="SSF53244">
    <property type="entry name" value="MurD-like peptide ligases, peptide-binding domain"/>
    <property type="match status" value="1"/>
</dbReference>
<protein>
    <recommendedName>
        <fullName evidence="2">tetrahydrofolate synthase</fullName>
        <ecNumber evidence="2">6.3.2.17</ecNumber>
    </recommendedName>
    <alternativeName>
        <fullName evidence="8">Tetrahydrofolylpolyglutamate synthase</fullName>
    </alternativeName>
</protein>
<dbReference type="InterPro" id="IPR036615">
    <property type="entry name" value="Mur_ligase_C_dom_sf"/>
</dbReference>
<dbReference type="RefSeq" id="WP_313793079.1">
    <property type="nucleotide sequence ID" value="NZ_CP102453.1"/>
</dbReference>
<dbReference type="Gene3D" id="3.90.190.20">
    <property type="entry name" value="Mur ligase, C-terminal domain"/>
    <property type="match status" value="1"/>
</dbReference>
<sequence length="423" mass="46480">MNYEEAMTAIRFQGQEGSILRLSTMEVLLEASGNPQIGMQFIHVAGTNGKGSVSQYVYSVLIAAGYKVGMYTSPSMISFNERMQINRQLISDEDLIALADDVKSRIGDVAVSPTEFEWITALAFHYFHREACDFVILEVGLGGRLDATNVIDKPLVSVITKIGLDHQDVLGETLEEITREKAGIIKEGVSVVAYPLQEAGVFETLDTVCAEKSADLVVPDLIELDIISAQPDAQVFSYKGLTDLRLNMLGVYQFYNAVTALEVVFILRGLYGLELSDSAIRRGLAEGRMIGRFEIVHQAPTVILDGAHNPQGVTALAESIRRLFPGKRIVAVVGVLKDKNLADMIDLIDDLVSSYQLVLPNSMRSFSLDEMAAVIQTHSQKPLQTNKYLRNAFGTAMDVVGDDEIIVCFGSLYLMAEAYAFFN</sequence>
<dbReference type="Proteomes" id="UP001315967">
    <property type="component" value="Chromosome"/>
</dbReference>
<name>A0ABY5P4A9_9LACT</name>
<evidence type="ECO:0000259" key="12">
    <source>
        <dbReference type="Pfam" id="PF08245"/>
    </source>
</evidence>
<evidence type="ECO:0000256" key="1">
    <source>
        <dbReference type="ARBA" id="ARBA00008276"/>
    </source>
</evidence>
<organism evidence="13 14">
    <name type="scientific">Fundicoccus culcitae</name>
    <dbReference type="NCBI Taxonomy" id="2969821"/>
    <lineage>
        <taxon>Bacteria</taxon>
        <taxon>Bacillati</taxon>
        <taxon>Bacillota</taxon>
        <taxon>Bacilli</taxon>
        <taxon>Lactobacillales</taxon>
        <taxon>Aerococcaceae</taxon>
        <taxon>Fundicoccus</taxon>
    </lineage>
</organism>
<comment type="catalytic activity">
    <reaction evidence="9">
        <text>(6S)-5,6,7,8-tetrahydrofolyl-(gamma-L-Glu)(n) + L-glutamate + ATP = (6S)-5,6,7,8-tetrahydrofolyl-(gamma-L-Glu)(n+1) + ADP + phosphate + H(+)</text>
        <dbReference type="Rhea" id="RHEA:10580"/>
        <dbReference type="Rhea" id="RHEA-COMP:14738"/>
        <dbReference type="Rhea" id="RHEA-COMP:14740"/>
        <dbReference type="ChEBI" id="CHEBI:15378"/>
        <dbReference type="ChEBI" id="CHEBI:29985"/>
        <dbReference type="ChEBI" id="CHEBI:30616"/>
        <dbReference type="ChEBI" id="CHEBI:43474"/>
        <dbReference type="ChEBI" id="CHEBI:141005"/>
        <dbReference type="ChEBI" id="CHEBI:456216"/>
        <dbReference type="EC" id="6.3.2.17"/>
    </reaction>
</comment>